<protein>
    <submittedName>
        <fullName evidence="4">WD40/YVTN/BNR-like repeat-containing protein</fullName>
    </submittedName>
</protein>
<proteinExistence type="predicted"/>
<evidence type="ECO:0000259" key="3">
    <source>
        <dbReference type="Pfam" id="PF15902"/>
    </source>
</evidence>
<sequence length="1037" mass="115286">MKLVKTFFALIAVVLLTLCMLPQQLYAQDISSSSEIDTAFYSNMEFRSVGPTRGGRVTAVEGHQAHPYTFYMGAAGAGGVWRTTNYGADWTNITDGADFKSTSIGSIEVTESDTSIIYVGTGSDGIRANVTIGRGIYKSTDAGDTWKNLGLEESGQIGAVKAHPENPDLVYVAALGHPFGKNEQRGVFRSKNGGETWENVLFTSDSTGAIDLELNTENPDEIYAAMWRGERKPWTIISGADKENGLYKSTDGGDNWTKLENGLPDGLTGKMDLAVTPADPDRIYLLVEAPGEQQGLYRSNDRGESWEQTSSKEDIMSRPFYFTNVTAHPKNPDVVYVGNVRYWVSTDGGKTFERRPVTHADVHDLWINPDNPRIQVQGNDGGATVTLDGGKTWSTQLNQPTAELYQIYVDNQVPYWLYAGQQDNTTISLPSLPPAESAENAQGLWNTAGGCETGPAVPQPNNPSTVFSNCKGRFGQYSTITGQERNYYVGAQNMYGQNPKYLKYRFQRVVPIEISPHDSSVVYNASQYVHRTTNGGQSWEQISPDLTAFKDEFQVTSGTPINRDITGEEHYSTLYVVQVSPHNKDLIWTGANDGPVHVTTNGGESWTDVTPEGLPPNGRVDGIDPSPHTPGTAYVAVQRRLLDDFKPYIYRTTDFGKSWTLITDGNGIPADKPVRVVREDPNRKGMLYAGTDWGLYFSIDDGKQWQQLKQGLPQTTITDIKIKDEDLVVSTMGRSFWILDNLTPLYQYDAEMALNEHYLYEPRDTYRMRYRGGGGSSVPQYLEAGVMIDFYLSDSSNEDITIDILKEDGTVIRRFIGSLANIERKQPSSNTSSFESLANIGEPDSIDVQEGHNRYIWNMRHPGSTTVSADGSNYFGPYRGPMVPPGDYQVRVSAGDWSETKEFKLIMDTRLSYVGITKEDLEAQQELNLKIRDAIGKAEKVAAQIDTLRNKLLTQEGAGRTASLEKVNELFARLVTSEVGSYQKPVLIDQMEYLYYMTTSADQRPGDDAYIRFDELSDSLKEIVSEWEQMQNALDSQ</sequence>
<evidence type="ECO:0000313" key="5">
    <source>
        <dbReference type="Proteomes" id="UP001597460"/>
    </source>
</evidence>
<name>A0ABW5JNI0_9BACT</name>
<gene>
    <name evidence="4" type="ORF">ACFSVN_11470</name>
</gene>
<reference evidence="5" key="1">
    <citation type="journal article" date="2019" name="Int. J. Syst. Evol. Microbiol.">
        <title>The Global Catalogue of Microorganisms (GCM) 10K type strain sequencing project: providing services to taxonomists for standard genome sequencing and annotation.</title>
        <authorList>
            <consortium name="The Broad Institute Genomics Platform"/>
            <consortium name="The Broad Institute Genome Sequencing Center for Infectious Disease"/>
            <person name="Wu L."/>
            <person name="Ma J."/>
        </authorList>
    </citation>
    <scope>NUCLEOTIDE SEQUENCE [LARGE SCALE GENOMIC DNA]</scope>
    <source>
        <strain evidence="5">KCTC 52042</strain>
    </source>
</reference>
<evidence type="ECO:0000313" key="4">
    <source>
        <dbReference type="EMBL" id="MFD2533068.1"/>
    </source>
</evidence>
<evidence type="ECO:0000256" key="1">
    <source>
        <dbReference type="ARBA" id="ARBA00022737"/>
    </source>
</evidence>
<dbReference type="RefSeq" id="WP_390302693.1">
    <property type="nucleotide sequence ID" value="NZ_JBHULI010000025.1"/>
</dbReference>
<feature type="chain" id="PRO_5045458632" evidence="2">
    <location>
        <begin position="28"/>
        <end position="1037"/>
    </location>
</feature>
<dbReference type="InterPro" id="IPR052025">
    <property type="entry name" value="Xyloglucanase_GH74"/>
</dbReference>
<dbReference type="Pfam" id="PF15902">
    <property type="entry name" value="Sortilin-Vps10"/>
    <property type="match status" value="1"/>
</dbReference>
<dbReference type="Proteomes" id="UP001597460">
    <property type="component" value="Unassembled WGS sequence"/>
</dbReference>
<dbReference type="PANTHER" id="PTHR43739">
    <property type="entry name" value="XYLOGLUCANASE (EUROFUNG)"/>
    <property type="match status" value="1"/>
</dbReference>
<organism evidence="4 5">
    <name type="scientific">Gracilimonas halophila</name>
    <dbReference type="NCBI Taxonomy" id="1834464"/>
    <lineage>
        <taxon>Bacteria</taxon>
        <taxon>Pseudomonadati</taxon>
        <taxon>Balneolota</taxon>
        <taxon>Balneolia</taxon>
        <taxon>Balneolales</taxon>
        <taxon>Balneolaceae</taxon>
        <taxon>Gracilimonas</taxon>
    </lineage>
</organism>
<dbReference type="Gene3D" id="2.130.10.10">
    <property type="entry name" value="YVTN repeat-like/Quinoprotein amine dehydrogenase"/>
    <property type="match status" value="4"/>
</dbReference>
<dbReference type="SUPFAM" id="SSF110296">
    <property type="entry name" value="Oligoxyloglucan reducing end-specific cellobiohydrolase"/>
    <property type="match status" value="2"/>
</dbReference>
<dbReference type="PANTHER" id="PTHR43739:SF5">
    <property type="entry name" value="EXO-ALPHA-SIALIDASE"/>
    <property type="match status" value="1"/>
</dbReference>
<feature type="signal peptide" evidence="2">
    <location>
        <begin position="1"/>
        <end position="27"/>
    </location>
</feature>
<feature type="domain" description="Sortilin N-terminal" evidence="3">
    <location>
        <begin position="80"/>
        <end position="201"/>
    </location>
</feature>
<dbReference type="EMBL" id="JBHULI010000025">
    <property type="protein sequence ID" value="MFD2533068.1"/>
    <property type="molecule type" value="Genomic_DNA"/>
</dbReference>
<evidence type="ECO:0000256" key="2">
    <source>
        <dbReference type="SAM" id="SignalP"/>
    </source>
</evidence>
<keyword evidence="1" id="KW-0677">Repeat</keyword>
<dbReference type="InterPro" id="IPR031778">
    <property type="entry name" value="Sortilin_N"/>
</dbReference>
<dbReference type="InterPro" id="IPR036278">
    <property type="entry name" value="Sialidase_sf"/>
</dbReference>
<accession>A0ABW5JNI0</accession>
<keyword evidence="2" id="KW-0732">Signal</keyword>
<dbReference type="CDD" id="cd15482">
    <property type="entry name" value="Sialidase_non-viral"/>
    <property type="match status" value="2"/>
</dbReference>
<keyword evidence="5" id="KW-1185">Reference proteome</keyword>
<dbReference type="InterPro" id="IPR015943">
    <property type="entry name" value="WD40/YVTN_repeat-like_dom_sf"/>
</dbReference>
<comment type="caution">
    <text evidence="4">The sequence shown here is derived from an EMBL/GenBank/DDBJ whole genome shotgun (WGS) entry which is preliminary data.</text>
</comment>
<dbReference type="SUPFAM" id="SSF50939">
    <property type="entry name" value="Sialidases"/>
    <property type="match status" value="1"/>
</dbReference>